<keyword evidence="4 12" id="KW-0812">Transmembrane</keyword>
<evidence type="ECO:0000256" key="5">
    <source>
        <dbReference type="ARBA" id="ARBA00022792"/>
    </source>
</evidence>
<evidence type="ECO:0000256" key="10">
    <source>
        <dbReference type="ARBA" id="ARBA00023128"/>
    </source>
</evidence>
<dbReference type="AlphaFoldDB" id="A0A8K0X6J4"/>
<feature type="transmembrane region" description="Helical" evidence="12">
    <location>
        <begin position="154"/>
        <end position="180"/>
    </location>
</feature>
<accession>A0A8K0X6J4</accession>
<keyword evidence="14" id="KW-1185">Reference proteome</keyword>
<dbReference type="InterPro" id="IPR013875">
    <property type="entry name" value="Pam17"/>
</dbReference>
<comment type="similarity">
    <text evidence="2 12">Belongs to the PAM17 family.</text>
</comment>
<comment type="subcellular location">
    <subcellularLocation>
        <location evidence="1 12">Mitochondrion inner membrane</location>
        <topology evidence="1 12">Multi-pass membrane protein</topology>
    </subcellularLocation>
</comment>
<dbReference type="Pfam" id="PF08566">
    <property type="entry name" value="Pam17"/>
    <property type="match status" value="1"/>
</dbReference>
<comment type="caution">
    <text evidence="13">The sequence shown here is derived from an EMBL/GenBank/DDBJ whole genome shotgun (WGS) entry which is preliminary data.</text>
</comment>
<evidence type="ECO:0000313" key="13">
    <source>
        <dbReference type="EMBL" id="KAH7368385.1"/>
    </source>
</evidence>
<keyword evidence="7" id="KW-0809">Transit peptide</keyword>
<protein>
    <recommendedName>
        <fullName evidence="12">Presequence translocated-associated motor subunit PAM17</fullName>
    </recommendedName>
</protein>
<evidence type="ECO:0000256" key="8">
    <source>
        <dbReference type="ARBA" id="ARBA00022989"/>
    </source>
</evidence>
<organism evidence="13 14">
    <name type="scientific">Plectosphaerella cucumerina</name>
    <dbReference type="NCBI Taxonomy" id="40658"/>
    <lineage>
        <taxon>Eukaryota</taxon>
        <taxon>Fungi</taxon>
        <taxon>Dikarya</taxon>
        <taxon>Ascomycota</taxon>
        <taxon>Pezizomycotina</taxon>
        <taxon>Sordariomycetes</taxon>
        <taxon>Hypocreomycetidae</taxon>
        <taxon>Glomerellales</taxon>
        <taxon>Plectosphaerellaceae</taxon>
        <taxon>Plectosphaerella</taxon>
    </lineage>
</organism>
<evidence type="ECO:0000256" key="2">
    <source>
        <dbReference type="ARBA" id="ARBA00006837"/>
    </source>
</evidence>
<dbReference type="PANTHER" id="PTHR28021">
    <property type="entry name" value="PRESEQUENCE TRANSLOCATED-ASSOCIATED MOTOR SUBUNIT PAM17, MITOCHONDRIAL"/>
    <property type="match status" value="1"/>
</dbReference>
<evidence type="ECO:0000256" key="1">
    <source>
        <dbReference type="ARBA" id="ARBA00004448"/>
    </source>
</evidence>
<dbReference type="Proteomes" id="UP000813385">
    <property type="component" value="Unassembled WGS sequence"/>
</dbReference>
<keyword evidence="3 12" id="KW-0813">Transport</keyword>
<proteinExistence type="inferred from homology"/>
<gene>
    <name evidence="13" type="ORF">B0T11DRAFT_326573</name>
</gene>
<name>A0A8K0X6J4_9PEZI</name>
<keyword evidence="9 12" id="KW-0811">Translocation</keyword>
<dbReference type="EMBL" id="JAGPXD010000002">
    <property type="protein sequence ID" value="KAH7368385.1"/>
    <property type="molecule type" value="Genomic_DNA"/>
</dbReference>
<dbReference type="PANTHER" id="PTHR28021:SF1">
    <property type="entry name" value="PRESEQUENCE TRANSLOCATED-ASSOCIATED MOTOR SUBUNIT PAM17, MITOCHONDRIAL"/>
    <property type="match status" value="1"/>
</dbReference>
<evidence type="ECO:0000256" key="9">
    <source>
        <dbReference type="ARBA" id="ARBA00023010"/>
    </source>
</evidence>
<keyword evidence="10 12" id="KW-0496">Mitochondrion</keyword>
<evidence type="ECO:0000256" key="6">
    <source>
        <dbReference type="ARBA" id="ARBA00022927"/>
    </source>
</evidence>
<evidence type="ECO:0000256" key="12">
    <source>
        <dbReference type="RuleBase" id="RU367146"/>
    </source>
</evidence>
<dbReference type="OrthoDB" id="5970083at2759"/>
<comment type="function">
    <text evidence="12">Component of the PAM complex, a complex required for the translocation of transit peptide-containing proteins from the inner membrane into the mitochondrial matrix in an ATP-dependent manner.</text>
</comment>
<feature type="transmembrane region" description="Helical" evidence="12">
    <location>
        <begin position="119"/>
        <end position="142"/>
    </location>
</feature>
<keyword evidence="6 12" id="KW-0653">Protein transport</keyword>
<keyword evidence="11 12" id="KW-0472">Membrane</keyword>
<evidence type="ECO:0000256" key="4">
    <source>
        <dbReference type="ARBA" id="ARBA00022692"/>
    </source>
</evidence>
<keyword evidence="5 12" id="KW-0999">Mitochondrion inner membrane</keyword>
<evidence type="ECO:0000256" key="7">
    <source>
        <dbReference type="ARBA" id="ARBA00022946"/>
    </source>
</evidence>
<evidence type="ECO:0000313" key="14">
    <source>
        <dbReference type="Proteomes" id="UP000813385"/>
    </source>
</evidence>
<reference evidence="13" key="1">
    <citation type="journal article" date="2021" name="Nat. Commun.">
        <title>Genetic determinants of endophytism in the Arabidopsis root mycobiome.</title>
        <authorList>
            <person name="Mesny F."/>
            <person name="Miyauchi S."/>
            <person name="Thiergart T."/>
            <person name="Pickel B."/>
            <person name="Atanasova L."/>
            <person name="Karlsson M."/>
            <person name="Huettel B."/>
            <person name="Barry K.W."/>
            <person name="Haridas S."/>
            <person name="Chen C."/>
            <person name="Bauer D."/>
            <person name="Andreopoulos W."/>
            <person name="Pangilinan J."/>
            <person name="LaButti K."/>
            <person name="Riley R."/>
            <person name="Lipzen A."/>
            <person name="Clum A."/>
            <person name="Drula E."/>
            <person name="Henrissat B."/>
            <person name="Kohler A."/>
            <person name="Grigoriev I.V."/>
            <person name="Martin F.M."/>
            <person name="Hacquard S."/>
        </authorList>
    </citation>
    <scope>NUCLEOTIDE SEQUENCE</scope>
    <source>
        <strain evidence="13">MPI-CAGE-AT-0016</strain>
    </source>
</reference>
<keyword evidence="8 12" id="KW-1133">Transmembrane helix</keyword>
<comment type="subunit">
    <text evidence="12">Component of the PAM complex.</text>
</comment>
<evidence type="ECO:0000256" key="11">
    <source>
        <dbReference type="ARBA" id="ARBA00023136"/>
    </source>
</evidence>
<sequence length="250" mass="26896">MLTPTTTFALRLAGAGTQRAALTTAFAKPAAMHATCPCYTPTTAARPFSTARPLGILAASIPRDAFRPVTAPSPLLSRIICRAQSTTTNATSTGAAGEAQRLDWNSFFKLRKTRRRWQLAFSVVMLGVSGAAGAGVLASGIADPIVAQIPLEPFLTLGFMVMGFAALGWLVGPSIGSAAFNALNRQWKKQITLKEIEFFARVKKNRVDPSASGASNPVPDFYGENISSVAGYRQWLKDQRAFNKKRTRFV</sequence>
<dbReference type="GO" id="GO:0001405">
    <property type="term" value="C:PAM complex, Tim23 associated import motor"/>
    <property type="evidence" value="ECO:0007669"/>
    <property type="project" value="UniProtKB-UniRule"/>
</dbReference>
<dbReference type="GO" id="GO:0030150">
    <property type="term" value="P:protein import into mitochondrial matrix"/>
    <property type="evidence" value="ECO:0007669"/>
    <property type="project" value="UniProtKB-UniRule"/>
</dbReference>
<evidence type="ECO:0000256" key="3">
    <source>
        <dbReference type="ARBA" id="ARBA00022448"/>
    </source>
</evidence>